<protein>
    <submittedName>
        <fullName evidence="2">Uncharacterized protein</fullName>
    </submittedName>
</protein>
<keyword evidence="1" id="KW-1133">Transmembrane helix</keyword>
<accession>A0ABT6FK18</accession>
<dbReference type="EMBL" id="JARRAG010000002">
    <property type="protein sequence ID" value="MDG3007859.1"/>
    <property type="molecule type" value="Genomic_DNA"/>
</dbReference>
<feature type="transmembrane region" description="Helical" evidence="1">
    <location>
        <begin position="21"/>
        <end position="45"/>
    </location>
</feature>
<comment type="caution">
    <text evidence="2">The sequence shown here is derived from an EMBL/GenBank/DDBJ whole genome shotgun (WGS) entry which is preliminary data.</text>
</comment>
<sequence length="94" mass="10151">MSRRGITLVGRRGGKAVVNWPVFWLVQAMIFGVQAIGLVAVALYVADPVRSGLIVFMSAIIAFNFLLLAKRTQEMLATPAEQLPELSPREPAGG</sequence>
<reference evidence="2 3" key="1">
    <citation type="submission" date="2023-03" db="EMBL/GenBank/DDBJ databases">
        <title>Paludisphaera mucosa sp. nov. a novel planctomycete from northern fen.</title>
        <authorList>
            <person name="Ivanova A."/>
        </authorList>
    </citation>
    <scope>NUCLEOTIDE SEQUENCE [LARGE SCALE GENOMIC DNA]</scope>
    <source>
        <strain evidence="2 3">Pla2</strain>
    </source>
</reference>
<keyword evidence="1" id="KW-0472">Membrane</keyword>
<evidence type="ECO:0000313" key="2">
    <source>
        <dbReference type="EMBL" id="MDG3007859.1"/>
    </source>
</evidence>
<keyword evidence="1" id="KW-0812">Transmembrane</keyword>
<proteinExistence type="predicted"/>
<dbReference type="RefSeq" id="WP_277864131.1">
    <property type="nucleotide sequence ID" value="NZ_JARRAG010000002.1"/>
</dbReference>
<keyword evidence="3" id="KW-1185">Reference proteome</keyword>
<evidence type="ECO:0000313" key="3">
    <source>
        <dbReference type="Proteomes" id="UP001216907"/>
    </source>
</evidence>
<dbReference type="Proteomes" id="UP001216907">
    <property type="component" value="Unassembled WGS sequence"/>
</dbReference>
<name>A0ABT6FK18_9BACT</name>
<gene>
    <name evidence="2" type="ORF">PZE19_29190</name>
</gene>
<evidence type="ECO:0000256" key="1">
    <source>
        <dbReference type="SAM" id="Phobius"/>
    </source>
</evidence>
<organism evidence="2 3">
    <name type="scientific">Paludisphaera mucosa</name>
    <dbReference type="NCBI Taxonomy" id="3030827"/>
    <lineage>
        <taxon>Bacteria</taxon>
        <taxon>Pseudomonadati</taxon>
        <taxon>Planctomycetota</taxon>
        <taxon>Planctomycetia</taxon>
        <taxon>Isosphaerales</taxon>
        <taxon>Isosphaeraceae</taxon>
        <taxon>Paludisphaera</taxon>
    </lineage>
</organism>
<feature type="transmembrane region" description="Helical" evidence="1">
    <location>
        <begin position="51"/>
        <end position="69"/>
    </location>
</feature>